<dbReference type="OrthoDB" id="2328965at2"/>
<reference evidence="1 2" key="1">
    <citation type="journal article" date="2015" name="Genome Announc.">
        <title>Expanding the biotechnology potential of lactobacilli through comparative genomics of 213 strains and associated genera.</title>
        <authorList>
            <person name="Sun Z."/>
            <person name="Harris H.M."/>
            <person name="McCann A."/>
            <person name="Guo C."/>
            <person name="Argimon S."/>
            <person name="Zhang W."/>
            <person name="Yang X."/>
            <person name="Jeffery I.B."/>
            <person name="Cooney J.C."/>
            <person name="Kagawa T.F."/>
            <person name="Liu W."/>
            <person name="Song Y."/>
            <person name="Salvetti E."/>
            <person name="Wrobel A."/>
            <person name="Rasinkangas P."/>
            <person name="Parkhill J."/>
            <person name="Rea M.C."/>
            <person name="O'Sullivan O."/>
            <person name="Ritari J."/>
            <person name="Douillard F.P."/>
            <person name="Paul Ross R."/>
            <person name="Yang R."/>
            <person name="Briner A.E."/>
            <person name="Felis G.E."/>
            <person name="de Vos W.M."/>
            <person name="Barrangou R."/>
            <person name="Klaenhammer T.R."/>
            <person name="Caufield P.W."/>
            <person name="Cui Y."/>
            <person name="Zhang H."/>
            <person name="O'Toole P.W."/>
        </authorList>
    </citation>
    <scope>NUCLEOTIDE SEQUENCE [LARGE SCALE GENOMIC DNA]</scope>
    <source>
        <strain evidence="1 2">DSM 19674</strain>
    </source>
</reference>
<dbReference type="Proteomes" id="UP000051515">
    <property type="component" value="Unassembled WGS sequence"/>
</dbReference>
<protein>
    <submittedName>
        <fullName evidence="1">Uncharacterized protein</fullName>
    </submittedName>
</protein>
<dbReference type="AlphaFoldDB" id="A0A0R1KJ75"/>
<organism evidence="1 2">
    <name type="scientific">Companilactobacillus bobalius DSM 19674</name>
    <dbReference type="NCBI Taxonomy" id="1423788"/>
    <lineage>
        <taxon>Bacteria</taxon>
        <taxon>Bacillati</taxon>
        <taxon>Bacillota</taxon>
        <taxon>Bacilli</taxon>
        <taxon>Lactobacillales</taxon>
        <taxon>Lactobacillaceae</taxon>
        <taxon>Companilactobacillus</taxon>
        <taxon>Companilactobacillus bobalius</taxon>
    </lineage>
</organism>
<dbReference type="RefSeq" id="WP_056952961.1">
    <property type="nucleotide sequence ID" value="NZ_AZDY01000037.1"/>
</dbReference>
<keyword evidence="2" id="KW-1185">Reference proteome</keyword>
<dbReference type="PATRIC" id="fig|1423788.3.peg.2301"/>
<name>A0A0R1KJ75_9LACO</name>
<proteinExistence type="predicted"/>
<evidence type="ECO:0000313" key="2">
    <source>
        <dbReference type="Proteomes" id="UP000051515"/>
    </source>
</evidence>
<accession>A0A0R1KJ75</accession>
<evidence type="ECO:0000313" key="1">
    <source>
        <dbReference type="EMBL" id="KRK83413.1"/>
    </source>
</evidence>
<sequence length="160" mass="17767">MKISVYLDDDRNIVGVNNTSNYAAENQAKEKGWTLIKNSDPAFSIDEMFKWTVRQSDNKLVHISTGMTPDEETKKSLTNLTKEQLNDSLTKDQLQMALTTLTKKYIEDKANSNLVTTELTRQIADLTIKLDKVMGIDPTPTTPSEVKSVATVDGAVISAQ</sequence>
<comment type="caution">
    <text evidence="1">The sequence shown here is derived from an EMBL/GenBank/DDBJ whole genome shotgun (WGS) entry which is preliminary data.</text>
</comment>
<dbReference type="EMBL" id="AZDY01000037">
    <property type="protein sequence ID" value="KRK83413.1"/>
    <property type="molecule type" value="Genomic_DNA"/>
</dbReference>
<gene>
    <name evidence="1" type="ORF">FC78_GL002231</name>
</gene>